<name>A0A1B6C853_9HEMI</name>
<reference evidence="2" key="1">
    <citation type="submission" date="2015-12" db="EMBL/GenBank/DDBJ databases">
        <title>De novo transcriptome assembly of four potential Pierce s Disease insect vectors from Arizona vineyards.</title>
        <authorList>
            <person name="Tassone E.E."/>
        </authorList>
    </citation>
    <scope>NUCLEOTIDE SEQUENCE</scope>
</reference>
<dbReference type="PANTHER" id="PTHR21683">
    <property type="entry name" value="COILED-COIL DOMAIN-CONTAINING PROTEIN 42 LIKE-2-LIKE-RELATED"/>
    <property type="match status" value="1"/>
</dbReference>
<dbReference type="PANTHER" id="PTHR21683:SF3">
    <property type="entry name" value="CILIA AND FLAGELLA ASSOCIATED PROTEIN 100"/>
    <property type="match status" value="1"/>
</dbReference>
<dbReference type="EMBL" id="GEDC01027684">
    <property type="protein sequence ID" value="JAS09614.1"/>
    <property type="molecule type" value="Transcribed_RNA"/>
</dbReference>
<evidence type="ECO:0000313" key="2">
    <source>
        <dbReference type="EMBL" id="JAS09614.1"/>
    </source>
</evidence>
<proteinExistence type="predicted"/>
<gene>
    <name evidence="2" type="ORF">g.3220</name>
</gene>
<sequence>MRKVNSNTMSLSEEDENITRSELIKDMKKELKIKDTKPVVNPPSLIDKIFHRTNQKRSVYYFTSGRKVNPEVLRELAEEKPQFTLPKITGTSYKEARRLERQKQREEESKLRVEDKPSRRSRFAENLAERLYVPPDETFKKKRVKQNLDPHYYDVVKKRPIKEQFKIEKFILDVRQSLLTQLKTGYLQDEIVFIDERFNNEKKRINRINNEYKEYYSSFKDFEAQDREQWLMVRKLGEEMAGKTNEKKTELKELMKELSLLRCSLYVLEENWRNCKLCQIFLYQISPKSWQERHPLVTNPEFASNFDFSKMFERYKLNADDSVMSLNSLIQIFQEDAVDDMGEPELYFTEPWQVSLVFREMELQHLSTLLMLEGVRKPKDDMTHGLQVVMKYYDDEIASIKEQLTSIESSILLEWEQARRYELLAKELVHTNLKNLITSESTTLLKVYVEHAYESCMSTGQVDMTSLETLEKLKVLFEDLMMKLNSLPVDIVRQAENTVTKKTNMSMERALQAQKRVAHLEVLMKSMKRALEPPYVKSGRPLIFRSAKPPAKPKRIAPPKGLSEKELEYLTYFTDYCEHADENVQLFLPLGD</sequence>
<evidence type="ECO:0000256" key="1">
    <source>
        <dbReference type="SAM" id="MobiDB-lite"/>
    </source>
</evidence>
<dbReference type="AlphaFoldDB" id="A0A1B6C853"/>
<feature type="region of interest" description="Disordered" evidence="1">
    <location>
        <begin position="99"/>
        <end position="118"/>
    </location>
</feature>
<evidence type="ECO:0008006" key="3">
    <source>
        <dbReference type="Google" id="ProtNLM"/>
    </source>
</evidence>
<protein>
    <recommendedName>
        <fullName evidence="3">DUF4200 domain-containing protein</fullName>
    </recommendedName>
</protein>
<accession>A0A1B6C853</accession>
<organism evidence="2">
    <name type="scientific">Clastoptera arizonana</name>
    <name type="common">Arizona spittle bug</name>
    <dbReference type="NCBI Taxonomy" id="38151"/>
    <lineage>
        <taxon>Eukaryota</taxon>
        <taxon>Metazoa</taxon>
        <taxon>Ecdysozoa</taxon>
        <taxon>Arthropoda</taxon>
        <taxon>Hexapoda</taxon>
        <taxon>Insecta</taxon>
        <taxon>Pterygota</taxon>
        <taxon>Neoptera</taxon>
        <taxon>Paraneoptera</taxon>
        <taxon>Hemiptera</taxon>
        <taxon>Auchenorrhyncha</taxon>
        <taxon>Cercopoidea</taxon>
        <taxon>Clastopteridae</taxon>
        <taxon>Clastoptera</taxon>
    </lineage>
</organism>
<dbReference type="InterPro" id="IPR051147">
    <property type="entry name" value="CFAP_domain-containing"/>
</dbReference>